<feature type="region of interest" description="Disordered" evidence="1">
    <location>
        <begin position="30"/>
        <end position="52"/>
    </location>
</feature>
<evidence type="ECO:0000256" key="3">
    <source>
        <dbReference type="SAM" id="SignalP"/>
    </source>
</evidence>
<keyword evidence="5" id="KW-1185">Reference proteome</keyword>
<proteinExistence type="predicted"/>
<dbReference type="RefSeq" id="WP_180905005.1">
    <property type="nucleotide sequence ID" value="NZ_CP040908.1"/>
</dbReference>
<keyword evidence="2" id="KW-0812">Transmembrane</keyword>
<sequence>MNIIKLLIISTLFASNLLFASNTSGANETINTDVAPPTPYARENDGIGGNGPTPIDDYAPILIVTAVTIAGYFSYRQRQIIKK</sequence>
<dbReference type="GeneID" id="78402386"/>
<dbReference type="Proteomes" id="UP000510643">
    <property type="component" value="Chromosome"/>
</dbReference>
<evidence type="ECO:0000256" key="2">
    <source>
        <dbReference type="SAM" id="Phobius"/>
    </source>
</evidence>
<evidence type="ECO:0008006" key="6">
    <source>
        <dbReference type="Google" id="ProtNLM"/>
    </source>
</evidence>
<keyword evidence="2" id="KW-1133">Transmembrane helix</keyword>
<name>A0A7H9DUR7_9FLAO</name>
<accession>A0A7H9DUR7</accession>
<protein>
    <recommendedName>
        <fullName evidence="6">Signal peptidase</fullName>
    </recommendedName>
</protein>
<feature type="transmembrane region" description="Helical" evidence="2">
    <location>
        <begin position="58"/>
        <end position="75"/>
    </location>
</feature>
<keyword evidence="2" id="KW-0472">Membrane</keyword>
<organism evidence="4 5">
    <name type="scientific">Empedobacter falsenii</name>
    <dbReference type="NCBI Taxonomy" id="343874"/>
    <lineage>
        <taxon>Bacteria</taxon>
        <taxon>Pseudomonadati</taxon>
        <taxon>Bacteroidota</taxon>
        <taxon>Flavobacteriia</taxon>
        <taxon>Flavobacteriales</taxon>
        <taxon>Weeksellaceae</taxon>
        <taxon>Empedobacter</taxon>
    </lineage>
</organism>
<feature type="chain" id="PRO_5028852567" description="Signal peptidase" evidence="3">
    <location>
        <begin position="21"/>
        <end position="83"/>
    </location>
</feature>
<dbReference type="AlphaFoldDB" id="A0A7H9DUR7"/>
<evidence type="ECO:0000256" key="1">
    <source>
        <dbReference type="SAM" id="MobiDB-lite"/>
    </source>
</evidence>
<dbReference type="KEGG" id="efal:FH779_12970"/>
<reference evidence="4 5" key="1">
    <citation type="submission" date="2019-06" db="EMBL/GenBank/DDBJ databases">
        <title>Emergence of pandrug resistant Empedobacter falsenii in China.</title>
        <authorList>
            <person name="Dong N."/>
            <person name="Chen S."/>
            <person name="Zhang R."/>
        </authorList>
    </citation>
    <scope>NUCLEOTIDE SEQUENCE [LARGE SCALE GENOMIC DNA]</scope>
    <source>
        <strain evidence="4 5">1681-1</strain>
    </source>
</reference>
<evidence type="ECO:0000313" key="5">
    <source>
        <dbReference type="Proteomes" id="UP000510643"/>
    </source>
</evidence>
<dbReference type="EMBL" id="CP040908">
    <property type="protein sequence ID" value="QLL58943.1"/>
    <property type="molecule type" value="Genomic_DNA"/>
</dbReference>
<keyword evidence="3" id="KW-0732">Signal</keyword>
<gene>
    <name evidence="4" type="ORF">FH779_12970</name>
</gene>
<feature type="signal peptide" evidence="3">
    <location>
        <begin position="1"/>
        <end position="20"/>
    </location>
</feature>
<evidence type="ECO:0000313" key="4">
    <source>
        <dbReference type="EMBL" id="QLL58943.1"/>
    </source>
</evidence>